<accession>A0ACB8RU82</accession>
<name>A0ACB8RU82_9AGAM</name>
<protein>
    <submittedName>
        <fullName evidence="1">Uncharacterized protein</fullName>
    </submittedName>
</protein>
<dbReference type="EMBL" id="MU275902">
    <property type="protein sequence ID" value="KAI0047545.1"/>
    <property type="molecule type" value="Genomic_DNA"/>
</dbReference>
<evidence type="ECO:0000313" key="1">
    <source>
        <dbReference type="EMBL" id="KAI0047545.1"/>
    </source>
</evidence>
<reference evidence="1" key="2">
    <citation type="journal article" date="2022" name="New Phytol.">
        <title>Evolutionary transition to the ectomycorrhizal habit in the genomes of a hyperdiverse lineage of mushroom-forming fungi.</title>
        <authorList>
            <person name="Looney B."/>
            <person name="Miyauchi S."/>
            <person name="Morin E."/>
            <person name="Drula E."/>
            <person name="Courty P.E."/>
            <person name="Kohler A."/>
            <person name="Kuo A."/>
            <person name="LaButti K."/>
            <person name="Pangilinan J."/>
            <person name="Lipzen A."/>
            <person name="Riley R."/>
            <person name="Andreopoulos W."/>
            <person name="He G."/>
            <person name="Johnson J."/>
            <person name="Nolan M."/>
            <person name="Tritt A."/>
            <person name="Barry K.W."/>
            <person name="Grigoriev I.V."/>
            <person name="Nagy L.G."/>
            <person name="Hibbett D."/>
            <person name="Henrissat B."/>
            <person name="Matheny P.B."/>
            <person name="Labbe J."/>
            <person name="Martin F.M."/>
        </authorList>
    </citation>
    <scope>NUCLEOTIDE SEQUENCE</scope>
    <source>
        <strain evidence="1">FP105234-sp</strain>
    </source>
</reference>
<gene>
    <name evidence="1" type="ORF">FA95DRAFT_1558978</name>
</gene>
<evidence type="ECO:0000313" key="2">
    <source>
        <dbReference type="Proteomes" id="UP000814033"/>
    </source>
</evidence>
<keyword evidence="2" id="KW-1185">Reference proteome</keyword>
<proteinExistence type="predicted"/>
<comment type="caution">
    <text evidence="1">The sequence shown here is derived from an EMBL/GenBank/DDBJ whole genome shotgun (WGS) entry which is preliminary data.</text>
</comment>
<sequence length="63" mass="7325">MTQASTLATSSQTTSKQTDPLPHRSTQLFQSGIHQLLQPATKYFSLYHPDYYKHTSHSKYFEY</sequence>
<organism evidence="1 2">
    <name type="scientific">Auriscalpium vulgare</name>
    <dbReference type="NCBI Taxonomy" id="40419"/>
    <lineage>
        <taxon>Eukaryota</taxon>
        <taxon>Fungi</taxon>
        <taxon>Dikarya</taxon>
        <taxon>Basidiomycota</taxon>
        <taxon>Agaricomycotina</taxon>
        <taxon>Agaricomycetes</taxon>
        <taxon>Russulales</taxon>
        <taxon>Auriscalpiaceae</taxon>
        <taxon>Auriscalpium</taxon>
    </lineage>
</organism>
<dbReference type="Proteomes" id="UP000814033">
    <property type="component" value="Unassembled WGS sequence"/>
</dbReference>
<reference evidence="1" key="1">
    <citation type="submission" date="2021-02" db="EMBL/GenBank/DDBJ databases">
        <authorList>
            <consortium name="DOE Joint Genome Institute"/>
            <person name="Ahrendt S."/>
            <person name="Looney B.P."/>
            <person name="Miyauchi S."/>
            <person name="Morin E."/>
            <person name="Drula E."/>
            <person name="Courty P.E."/>
            <person name="Chicoki N."/>
            <person name="Fauchery L."/>
            <person name="Kohler A."/>
            <person name="Kuo A."/>
            <person name="Labutti K."/>
            <person name="Pangilinan J."/>
            <person name="Lipzen A."/>
            <person name="Riley R."/>
            <person name="Andreopoulos W."/>
            <person name="He G."/>
            <person name="Johnson J."/>
            <person name="Barry K.W."/>
            <person name="Grigoriev I.V."/>
            <person name="Nagy L."/>
            <person name="Hibbett D."/>
            <person name="Henrissat B."/>
            <person name="Matheny P.B."/>
            <person name="Labbe J."/>
            <person name="Martin F."/>
        </authorList>
    </citation>
    <scope>NUCLEOTIDE SEQUENCE</scope>
    <source>
        <strain evidence="1">FP105234-sp</strain>
    </source>
</reference>